<feature type="compositionally biased region" description="Polar residues" evidence="1">
    <location>
        <begin position="671"/>
        <end position="687"/>
    </location>
</feature>
<feature type="compositionally biased region" description="Acidic residues" evidence="1">
    <location>
        <begin position="721"/>
        <end position="739"/>
    </location>
</feature>
<evidence type="ECO:0000313" key="3">
    <source>
        <dbReference type="Proteomes" id="UP001203297"/>
    </source>
</evidence>
<feature type="region of interest" description="Disordered" evidence="1">
    <location>
        <begin position="69"/>
        <end position="90"/>
    </location>
</feature>
<dbReference type="AlphaFoldDB" id="A0AAD4QM72"/>
<feature type="compositionally biased region" description="Basic and acidic residues" evidence="1">
    <location>
        <begin position="689"/>
        <end position="700"/>
    </location>
</feature>
<evidence type="ECO:0000256" key="1">
    <source>
        <dbReference type="SAM" id="MobiDB-lite"/>
    </source>
</evidence>
<sequence length="764" mass="83639">MSQNILLAFPFGRPLYPPHVFLRGRRGWAITLGSSPTPKNVSRVVAILFHHPPPRKPVIRRRINLKTSAPSTRASYTDHEPPCPSNPWTRDKDPHTLVSDGWPPVSSLKTAICNTVSFWTENGEQIRSACQHIASHLVVKTPEYTSETILPLSIGNGYLLGTCEALAIEQAQLEQQRCWEYARSPHVMQIPELPIQQTYPQCFASDWQVEQHVPLQPTQMPGPCHEVVPYQEQQRNTFYEQHHQLALSGPPPINTELSFYSPYPQSDFRAIDLTQHHNTHMDFHVPERPMDGSSHAFPVQKQRAAHSALESTPWPVLGSLLPAPQEQFAFRPFDYGPQFEFSEEAPGQTVSGFSSPCTPPLPIHRGAPEMACAVDRYVNGAIVGVTHVTAQEGTSLPSSQVISLTEPVPTPVPTRSTQTIPCTPDHSYPRPHHHQPPAITISPSCPKPFQGFNATETFTFNVVPDTAVPHFDFDLSLRVSMDLPPAPCSPDDAAAAIDCGVGAWNTTIRSIQDVSSVTNANTNDAWKHAPAPAPVVEYPSSGSLPLNRSIHHTHQMLTEQPFHQPREVILSSSQNFLSAVSAPVEATDDDSPTLEAVGKGKEITDAKMDVNGDDDGDSSDSDSSYSDSDSDSEMDSDSDSDSDDSDSESSDDEMNSSNAKEGSQAECPAATKSNSDEPTSNSQSEAAETQEKNVWTKDLDLAPTSFSSRTGPKNEKGGDDGPVDDDDDDDGDDDDDSDGYIEYIPPLQASPNLLMMTTPLPIWK</sequence>
<dbReference type="EMBL" id="WTXG01000032">
    <property type="protein sequence ID" value="KAI0297878.1"/>
    <property type="molecule type" value="Genomic_DNA"/>
</dbReference>
<feature type="compositionally biased region" description="Acidic residues" evidence="1">
    <location>
        <begin position="628"/>
        <end position="654"/>
    </location>
</feature>
<comment type="caution">
    <text evidence="2">The sequence shown here is derived from an EMBL/GenBank/DDBJ whole genome shotgun (WGS) entry which is preliminary data.</text>
</comment>
<name>A0AAD4QM72_9AGAM</name>
<proteinExistence type="predicted"/>
<reference evidence="2" key="1">
    <citation type="journal article" date="2022" name="New Phytol.">
        <title>Evolutionary transition to the ectomycorrhizal habit in the genomes of a hyperdiverse lineage of mushroom-forming fungi.</title>
        <authorList>
            <person name="Looney B."/>
            <person name="Miyauchi S."/>
            <person name="Morin E."/>
            <person name="Drula E."/>
            <person name="Courty P.E."/>
            <person name="Kohler A."/>
            <person name="Kuo A."/>
            <person name="LaButti K."/>
            <person name="Pangilinan J."/>
            <person name="Lipzen A."/>
            <person name="Riley R."/>
            <person name="Andreopoulos W."/>
            <person name="He G."/>
            <person name="Johnson J."/>
            <person name="Nolan M."/>
            <person name="Tritt A."/>
            <person name="Barry K.W."/>
            <person name="Grigoriev I.V."/>
            <person name="Nagy L.G."/>
            <person name="Hibbett D."/>
            <person name="Henrissat B."/>
            <person name="Matheny P.B."/>
            <person name="Labbe J."/>
            <person name="Martin F.M."/>
        </authorList>
    </citation>
    <scope>NUCLEOTIDE SEQUENCE</scope>
    <source>
        <strain evidence="2">BPL690</strain>
    </source>
</reference>
<keyword evidence="3" id="KW-1185">Reference proteome</keyword>
<evidence type="ECO:0000313" key="2">
    <source>
        <dbReference type="EMBL" id="KAI0297878.1"/>
    </source>
</evidence>
<feature type="region of interest" description="Disordered" evidence="1">
    <location>
        <begin position="582"/>
        <end position="746"/>
    </location>
</feature>
<organism evidence="2 3">
    <name type="scientific">Multifurca ochricompacta</name>
    <dbReference type="NCBI Taxonomy" id="376703"/>
    <lineage>
        <taxon>Eukaryota</taxon>
        <taxon>Fungi</taxon>
        <taxon>Dikarya</taxon>
        <taxon>Basidiomycota</taxon>
        <taxon>Agaricomycotina</taxon>
        <taxon>Agaricomycetes</taxon>
        <taxon>Russulales</taxon>
        <taxon>Russulaceae</taxon>
        <taxon>Multifurca</taxon>
    </lineage>
</organism>
<gene>
    <name evidence="2" type="ORF">B0F90DRAFT_850576</name>
</gene>
<dbReference type="Proteomes" id="UP001203297">
    <property type="component" value="Unassembled WGS sequence"/>
</dbReference>
<feature type="compositionally biased region" description="Acidic residues" evidence="1">
    <location>
        <begin position="611"/>
        <end position="620"/>
    </location>
</feature>
<protein>
    <submittedName>
        <fullName evidence="2">Uncharacterized protein</fullName>
    </submittedName>
</protein>
<accession>A0AAD4QM72</accession>
<feature type="compositionally biased region" description="Basic and acidic residues" evidence="1">
    <location>
        <begin position="598"/>
        <end position="610"/>
    </location>
</feature>